<dbReference type="Gene3D" id="1.10.443.10">
    <property type="entry name" value="Intergrase catalytic core"/>
    <property type="match status" value="1"/>
</dbReference>
<dbReference type="InterPro" id="IPR011010">
    <property type="entry name" value="DNA_brk_join_enz"/>
</dbReference>
<accession>A0A1W1VGB7</accession>
<name>A0A1W1VGB7_9BACT</name>
<keyword evidence="1" id="KW-0233">DNA recombination</keyword>
<dbReference type="InterPro" id="IPR013762">
    <property type="entry name" value="Integrase-like_cat_sf"/>
</dbReference>
<dbReference type="GO" id="GO:0003677">
    <property type="term" value="F:DNA binding"/>
    <property type="evidence" value="ECO:0007669"/>
    <property type="project" value="InterPro"/>
</dbReference>
<dbReference type="PANTHER" id="PTHR30349">
    <property type="entry name" value="PHAGE INTEGRASE-RELATED"/>
    <property type="match status" value="1"/>
</dbReference>
<reference evidence="3 4" key="1">
    <citation type="submission" date="2017-04" db="EMBL/GenBank/DDBJ databases">
        <authorList>
            <person name="Afonso C.L."/>
            <person name="Miller P.J."/>
            <person name="Scott M.A."/>
            <person name="Spackman E."/>
            <person name="Goraichik I."/>
            <person name="Dimitrov K.M."/>
            <person name="Suarez D.L."/>
            <person name="Swayne D.E."/>
        </authorList>
    </citation>
    <scope>NUCLEOTIDE SEQUENCE [LARGE SCALE GENOMIC DNA]</scope>
    <source>
        <strain evidence="3 4">DSM 11622</strain>
    </source>
</reference>
<organism evidence="3 4">
    <name type="scientific">Hymenobacter roseosalivarius DSM 11622</name>
    <dbReference type="NCBI Taxonomy" id="645990"/>
    <lineage>
        <taxon>Bacteria</taxon>
        <taxon>Pseudomonadati</taxon>
        <taxon>Bacteroidota</taxon>
        <taxon>Cytophagia</taxon>
        <taxon>Cytophagales</taxon>
        <taxon>Hymenobacteraceae</taxon>
        <taxon>Hymenobacter</taxon>
    </lineage>
</organism>
<dbReference type="PANTHER" id="PTHR30349:SF64">
    <property type="entry name" value="PROPHAGE INTEGRASE INTD-RELATED"/>
    <property type="match status" value="1"/>
</dbReference>
<evidence type="ECO:0000256" key="1">
    <source>
        <dbReference type="ARBA" id="ARBA00023172"/>
    </source>
</evidence>
<gene>
    <name evidence="3" type="ORF">SAMN00120144_2508</name>
</gene>
<proteinExistence type="predicted"/>
<dbReference type="EMBL" id="FWWW01000057">
    <property type="protein sequence ID" value="SMB92004.1"/>
    <property type="molecule type" value="Genomic_DNA"/>
</dbReference>
<dbReference type="AlphaFoldDB" id="A0A1W1VGB7"/>
<keyword evidence="4" id="KW-1185">Reference proteome</keyword>
<sequence length="486" mass="55039">MASLKFYLDKALKTRATRTVYLRYKVPAGTLTFFPVPLVETTEAKWDQKAQRIKGTSLEVLKVNGRLQELRKEVEAEVLRLRTAANRDPLPSELRTTLPHLISKAPLATLPVQPPTGGPAGGGWTGSDSVHTLSLPQLVFYVTRLRSSELTELSAREYLTMGRCLERFRPATDPGWLLSRLTPLRLEEWRQWLVTPREQGGLDVSNVTANHRCTLLHSVLNYARDHGFRTLLTEDHLKVMAKRFKQHKAQRESLSAAELVAFYQAPLPADVSGVEMLVRDLYCLSWCTSLRQADLVSLEISNIVYDVDAAGQAVPCGLDVTSIKSLHTTMLPLNPLAVEIVQRWLNRTRPELDHRPRWGRALRSYAWPENRLFPRVTKYRQQVIRELWSRLNLFQEPVEVIRLSGGRQQRSLVPRCELLTLHTARHGFGNHMAASNVPIEDASLLMGHSSLTTTAIYYHRPATQALSRARQALQHLPGLKSTNEPD</sequence>
<dbReference type="PROSITE" id="PS51898">
    <property type="entry name" value="TYR_RECOMBINASE"/>
    <property type="match status" value="1"/>
</dbReference>
<dbReference type="InterPro" id="IPR002104">
    <property type="entry name" value="Integrase_catalytic"/>
</dbReference>
<dbReference type="OrthoDB" id="1098628at2"/>
<evidence type="ECO:0000313" key="4">
    <source>
        <dbReference type="Proteomes" id="UP000192266"/>
    </source>
</evidence>
<dbReference type="STRING" id="645990.SAMN00120144_2508"/>
<evidence type="ECO:0000313" key="3">
    <source>
        <dbReference type="EMBL" id="SMB92004.1"/>
    </source>
</evidence>
<dbReference type="GO" id="GO:0006310">
    <property type="term" value="P:DNA recombination"/>
    <property type="evidence" value="ECO:0007669"/>
    <property type="project" value="UniProtKB-KW"/>
</dbReference>
<feature type="domain" description="Tyr recombinase" evidence="2">
    <location>
        <begin position="249"/>
        <end position="471"/>
    </location>
</feature>
<dbReference type="InterPro" id="IPR050090">
    <property type="entry name" value="Tyrosine_recombinase_XerCD"/>
</dbReference>
<dbReference type="SUPFAM" id="SSF56349">
    <property type="entry name" value="DNA breaking-rejoining enzymes"/>
    <property type="match status" value="1"/>
</dbReference>
<dbReference type="RefSeq" id="WP_084444702.1">
    <property type="nucleotide sequence ID" value="NZ_FWWW01000057.1"/>
</dbReference>
<dbReference type="Proteomes" id="UP000192266">
    <property type="component" value="Unassembled WGS sequence"/>
</dbReference>
<evidence type="ECO:0000259" key="2">
    <source>
        <dbReference type="PROSITE" id="PS51898"/>
    </source>
</evidence>
<dbReference type="GO" id="GO:0015074">
    <property type="term" value="P:DNA integration"/>
    <property type="evidence" value="ECO:0007669"/>
    <property type="project" value="InterPro"/>
</dbReference>
<dbReference type="Pfam" id="PF00589">
    <property type="entry name" value="Phage_integrase"/>
    <property type="match status" value="1"/>
</dbReference>
<protein>
    <submittedName>
        <fullName evidence="3">Integrase family protein</fullName>
    </submittedName>
</protein>